<feature type="zinc finger region" description="C3H1-type" evidence="19">
    <location>
        <begin position="625"/>
        <end position="652"/>
    </location>
</feature>
<organism evidence="23 24">
    <name type="scientific">Artemia franciscana</name>
    <name type="common">Brine shrimp</name>
    <name type="synonym">Artemia sanfranciscana</name>
    <dbReference type="NCBI Taxonomy" id="6661"/>
    <lineage>
        <taxon>Eukaryota</taxon>
        <taxon>Metazoa</taxon>
        <taxon>Ecdysozoa</taxon>
        <taxon>Arthropoda</taxon>
        <taxon>Crustacea</taxon>
        <taxon>Branchiopoda</taxon>
        <taxon>Anostraca</taxon>
        <taxon>Artemiidae</taxon>
        <taxon>Artemia</taxon>
    </lineage>
</organism>
<evidence type="ECO:0000256" key="10">
    <source>
        <dbReference type="ARBA" id="ARBA00022728"/>
    </source>
</evidence>
<keyword evidence="13" id="KW-0769">Symport</keyword>
<feature type="domain" description="Major facilitator superfamily (MFS) profile" evidence="22">
    <location>
        <begin position="18"/>
        <end position="472"/>
    </location>
</feature>
<dbReference type="Pfam" id="PF25584">
    <property type="entry name" value="zf-CCCH_RBM22"/>
    <property type="match status" value="1"/>
</dbReference>
<feature type="transmembrane region" description="Helical" evidence="20">
    <location>
        <begin position="445"/>
        <end position="468"/>
    </location>
</feature>
<evidence type="ECO:0008006" key="25">
    <source>
        <dbReference type="Google" id="ProtNLM"/>
    </source>
</evidence>
<dbReference type="CDD" id="cd17318">
    <property type="entry name" value="MFS_SLC17"/>
    <property type="match status" value="1"/>
</dbReference>
<dbReference type="FunFam" id="4.10.1000.10:FF:000006">
    <property type="entry name" value="Putative pre-mrna-splicing factor rbm22"/>
    <property type="match status" value="1"/>
</dbReference>
<feature type="transmembrane region" description="Helical" evidence="20">
    <location>
        <begin position="20"/>
        <end position="37"/>
    </location>
</feature>
<keyword evidence="17" id="KW-0508">mRNA splicing</keyword>
<dbReference type="GO" id="GO:0003723">
    <property type="term" value="F:RNA binding"/>
    <property type="evidence" value="ECO:0007669"/>
    <property type="project" value="UniProtKB-KW"/>
</dbReference>
<feature type="transmembrane region" description="Helical" evidence="20">
    <location>
        <begin position="317"/>
        <end position="335"/>
    </location>
</feature>
<evidence type="ECO:0000256" key="19">
    <source>
        <dbReference type="PROSITE-ProRule" id="PRU00723"/>
    </source>
</evidence>
<dbReference type="Gene3D" id="1.20.1250.20">
    <property type="entry name" value="MFS general substrate transporter like domains"/>
    <property type="match status" value="2"/>
</dbReference>
<dbReference type="GO" id="GO:0006820">
    <property type="term" value="P:monoatomic anion transport"/>
    <property type="evidence" value="ECO:0007669"/>
    <property type="project" value="TreeGrafter"/>
</dbReference>
<reference evidence="23" key="1">
    <citation type="submission" date="2023-07" db="EMBL/GenBank/DDBJ databases">
        <title>Chromosome-level genome assembly of Artemia franciscana.</title>
        <authorList>
            <person name="Jo E."/>
        </authorList>
    </citation>
    <scope>NUCLEOTIDE SEQUENCE</scope>
    <source>
        <tissue evidence="23">Whole body</tissue>
    </source>
</reference>
<dbReference type="InterPro" id="IPR050382">
    <property type="entry name" value="MFS_Na/Anion_cotransporter"/>
</dbReference>
<dbReference type="PROSITE" id="PS50103">
    <property type="entry name" value="ZF_C3H1"/>
    <property type="match status" value="1"/>
</dbReference>
<dbReference type="AlphaFoldDB" id="A0AA88IRY7"/>
<dbReference type="InterPro" id="IPR011701">
    <property type="entry name" value="MFS"/>
</dbReference>
<dbReference type="InterPro" id="IPR057674">
    <property type="entry name" value="Znf-CCCH_RBM22"/>
</dbReference>
<comment type="subcellular location">
    <subcellularLocation>
        <location evidence="3">Cytoplasm</location>
    </subcellularLocation>
    <subcellularLocation>
        <location evidence="2">Membrane</location>
        <topology evidence="2">Multi-pass membrane protein</topology>
    </subcellularLocation>
    <subcellularLocation>
        <location evidence="1">Nucleus</location>
    </subcellularLocation>
</comment>
<protein>
    <recommendedName>
        <fullName evidence="25">Major facilitator superfamily (MFS) profile domain-containing protein</fullName>
    </recommendedName>
</protein>
<evidence type="ECO:0000256" key="3">
    <source>
        <dbReference type="ARBA" id="ARBA00004496"/>
    </source>
</evidence>
<keyword evidence="6" id="KW-0963">Cytoplasm</keyword>
<evidence type="ECO:0000256" key="11">
    <source>
        <dbReference type="ARBA" id="ARBA00022771"/>
    </source>
</evidence>
<dbReference type="Pfam" id="PF07690">
    <property type="entry name" value="MFS_1"/>
    <property type="match status" value="1"/>
</dbReference>
<keyword evidence="8 20" id="KW-0812">Transmembrane</keyword>
<feature type="transmembrane region" description="Helical" evidence="20">
    <location>
        <begin position="186"/>
        <end position="208"/>
    </location>
</feature>
<proteinExistence type="inferred from homology"/>
<feature type="transmembrane region" description="Helical" evidence="20">
    <location>
        <begin position="123"/>
        <end position="140"/>
    </location>
</feature>
<dbReference type="Proteomes" id="UP001187531">
    <property type="component" value="Unassembled WGS sequence"/>
</dbReference>
<keyword evidence="12 19" id="KW-0862">Zinc</keyword>
<evidence type="ECO:0000256" key="20">
    <source>
        <dbReference type="SAM" id="Phobius"/>
    </source>
</evidence>
<evidence type="ECO:0000256" key="14">
    <source>
        <dbReference type="ARBA" id="ARBA00022884"/>
    </source>
</evidence>
<dbReference type="Pfam" id="PF21369">
    <property type="entry name" value="STL11_N"/>
    <property type="match status" value="1"/>
</dbReference>
<feature type="transmembrane region" description="Helical" evidence="20">
    <location>
        <begin position="214"/>
        <end position="234"/>
    </location>
</feature>
<evidence type="ECO:0000256" key="4">
    <source>
        <dbReference type="ARBA" id="ARBA00007781"/>
    </source>
</evidence>
<evidence type="ECO:0000313" key="24">
    <source>
        <dbReference type="Proteomes" id="UP001187531"/>
    </source>
</evidence>
<dbReference type="PROSITE" id="PS50850">
    <property type="entry name" value="MFS"/>
    <property type="match status" value="1"/>
</dbReference>
<dbReference type="InterPro" id="IPR036259">
    <property type="entry name" value="MFS_trans_sf"/>
</dbReference>
<dbReference type="GO" id="GO:0016020">
    <property type="term" value="C:membrane"/>
    <property type="evidence" value="ECO:0007669"/>
    <property type="project" value="UniProtKB-SubCell"/>
</dbReference>
<keyword evidence="24" id="KW-1185">Reference proteome</keyword>
<dbReference type="GO" id="GO:0005681">
    <property type="term" value="C:spliceosomal complex"/>
    <property type="evidence" value="ECO:0007669"/>
    <property type="project" value="UniProtKB-KW"/>
</dbReference>
<evidence type="ECO:0000256" key="12">
    <source>
        <dbReference type="ARBA" id="ARBA00022833"/>
    </source>
</evidence>
<sequence>MRTTSITSPSGINGYVPTRYIMAFMAFLGYVNIFLVRNSINLAIVAMVNYTAVNYNVPIIDNTTKPGAIHCEVHSENFTGKNEDGPFVWSQPIQALISTSFLWGYITTNIPGGRLAEVVGTKYLLTGSMLLTSVLTVLVPPAAYLGWQYVVFIRVLMGIALGPSFPSMHPMIAKWIPPTERSTISALVYGGAELGTVSGLLLTGFIIENIGWEAVFYIEGCFGVVWAVFWLLIVHDNPEEHPRISEKEKTYIKTQIAKDAHVSNKALPIPWKSILTSMPFYSILIANIGHNWGFLILLVDLPIYLRTIFGFDIKSNAVILALPYFLSWISTLILCPLADLCKKRKWLSTVAVRKIWTLIGHLGPALCLFVMAGAGCNIQLIIAMLMLSQVVEAGNYGGWLINHIDIAPSFSGTLFGITNGVSMLVSWLGPVLVGFMTDENQTLEAWSAVFIMAGSVLAADSIFFLIFGSGSEQSWNYKAEGESDEVESRMNNTCLGDNPYIRMLKDKYGKECKICSRPFTTFRWCPGVKMRIKKTEICQTCAKLKNVCQTCILDLEYGLPIKVRDKALGMKNAVPMSDVNKEHYITNAERKFKEEGKASSALEGKAKAPSDLLLKLARTAPYYKRNRPHVCSFWVKGECKRGEECPFRHEKPTYPDDPLADQNIKDRFYGEVDPVADKLLRRADEMPRLDKPEDRSITTVYLSNLSGAITEKDLRLTVRWGKSPGKFEERDILGDQPKTEPVLGIPSELPPPPSEVQQNYFNIAPTLAPPISAVYDPAPSRGIRR</sequence>
<keyword evidence="15 20" id="KW-1133">Transmembrane helix</keyword>
<dbReference type="FunFam" id="1.20.1250.20:FF:000003">
    <property type="entry name" value="Solute carrier family 17 member 3"/>
    <property type="match status" value="1"/>
</dbReference>
<evidence type="ECO:0000256" key="7">
    <source>
        <dbReference type="ARBA" id="ARBA00022664"/>
    </source>
</evidence>
<evidence type="ECO:0000256" key="8">
    <source>
        <dbReference type="ARBA" id="ARBA00022692"/>
    </source>
</evidence>
<dbReference type="SUPFAM" id="SSF103473">
    <property type="entry name" value="MFS general substrate transporter"/>
    <property type="match status" value="1"/>
</dbReference>
<feature type="transmembrane region" description="Helical" evidence="20">
    <location>
        <begin position="413"/>
        <end position="433"/>
    </location>
</feature>
<feature type="domain" description="C3H1-type" evidence="21">
    <location>
        <begin position="625"/>
        <end position="652"/>
    </location>
</feature>
<keyword evidence="5" id="KW-0813">Transport</keyword>
<keyword evidence="10" id="KW-0747">Spliceosome</keyword>
<evidence type="ECO:0000256" key="9">
    <source>
        <dbReference type="ARBA" id="ARBA00022723"/>
    </source>
</evidence>
<dbReference type="GO" id="GO:0008380">
    <property type="term" value="P:RNA splicing"/>
    <property type="evidence" value="ECO:0007669"/>
    <property type="project" value="UniProtKB-KW"/>
</dbReference>
<dbReference type="SUPFAM" id="SSF90229">
    <property type="entry name" value="CCCH zinc finger"/>
    <property type="match status" value="1"/>
</dbReference>
<dbReference type="Gene3D" id="4.10.1000.10">
    <property type="entry name" value="Zinc finger, CCCH-type"/>
    <property type="match status" value="1"/>
</dbReference>
<evidence type="ECO:0000256" key="18">
    <source>
        <dbReference type="ARBA" id="ARBA00023242"/>
    </source>
</evidence>
<evidence type="ECO:0000256" key="2">
    <source>
        <dbReference type="ARBA" id="ARBA00004141"/>
    </source>
</evidence>
<keyword evidence="14" id="KW-0694">RNA-binding</keyword>
<comment type="caution">
    <text evidence="23">The sequence shown here is derived from an EMBL/GenBank/DDBJ whole genome shotgun (WGS) entry which is preliminary data.</text>
</comment>
<evidence type="ECO:0000256" key="6">
    <source>
        <dbReference type="ARBA" id="ARBA00022490"/>
    </source>
</evidence>
<keyword evidence="7" id="KW-0507">mRNA processing</keyword>
<evidence type="ECO:0000259" key="22">
    <source>
        <dbReference type="PROSITE" id="PS50850"/>
    </source>
</evidence>
<dbReference type="PANTHER" id="PTHR11662:SF399">
    <property type="entry name" value="FI19708P1-RELATED"/>
    <property type="match status" value="1"/>
</dbReference>
<accession>A0AA88IRY7</accession>
<dbReference type="InterPro" id="IPR036855">
    <property type="entry name" value="Znf_CCCH_sf"/>
</dbReference>
<keyword evidence="16 20" id="KW-0472">Membrane</keyword>
<evidence type="ECO:0000259" key="21">
    <source>
        <dbReference type="PROSITE" id="PS50103"/>
    </source>
</evidence>
<evidence type="ECO:0000256" key="17">
    <source>
        <dbReference type="ARBA" id="ARBA00023187"/>
    </source>
</evidence>
<evidence type="ECO:0000313" key="23">
    <source>
        <dbReference type="EMBL" id="KAK2725717.1"/>
    </source>
</evidence>
<name>A0AA88IRY7_ARTSF</name>
<dbReference type="EMBL" id="JAVRJZ010000002">
    <property type="protein sequence ID" value="KAK2725717.1"/>
    <property type="molecule type" value="Genomic_DNA"/>
</dbReference>
<feature type="transmembrane region" description="Helical" evidence="20">
    <location>
        <begin position="146"/>
        <end position="165"/>
    </location>
</feature>
<evidence type="ECO:0000256" key="16">
    <source>
        <dbReference type="ARBA" id="ARBA00023136"/>
    </source>
</evidence>
<keyword evidence="11 19" id="KW-0863">Zinc-finger</keyword>
<gene>
    <name evidence="23" type="ORF">QYM36_000267</name>
</gene>
<evidence type="ECO:0000256" key="15">
    <source>
        <dbReference type="ARBA" id="ARBA00022989"/>
    </source>
</evidence>
<dbReference type="GO" id="GO:0006397">
    <property type="term" value="P:mRNA processing"/>
    <property type="evidence" value="ECO:0007669"/>
    <property type="project" value="UniProtKB-KW"/>
</dbReference>
<dbReference type="InterPro" id="IPR000571">
    <property type="entry name" value="Znf_CCCH"/>
</dbReference>
<comment type="similarity">
    <text evidence="4">Belongs to the SLT11 family.</text>
</comment>
<keyword evidence="9 19" id="KW-0479">Metal-binding</keyword>
<feature type="transmembrane region" description="Helical" evidence="20">
    <location>
        <begin position="355"/>
        <end position="374"/>
    </location>
</feature>
<dbReference type="InterPro" id="IPR020846">
    <property type="entry name" value="MFS_dom"/>
</dbReference>
<dbReference type="GO" id="GO:0015293">
    <property type="term" value="F:symporter activity"/>
    <property type="evidence" value="ECO:0007669"/>
    <property type="project" value="UniProtKB-KW"/>
</dbReference>
<dbReference type="GO" id="GO:0008270">
    <property type="term" value="F:zinc ion binding"/>
    <property type="evidence" value="ECO:0007669"/>
    <property type="project" value="UniProtKB-KW"/>
</dbReference>
<dbReference type="InterPro" id="IPR048995">
    <property type="entry name" value="STL11/RBM22-like_N"/>
</dbReference>
<dbReference type="SMART" id="SM00356">
    <property type="entry name" value="ZnF_C3H1"/>
    <property type="match status" value="1"/>
</dbReference>
<evidence type="ECO:0000256" key="5">
    <source>
        <dbReference type="ARBA" id="ARBA00022448"/>
    </source>
</evidence>
<dbReference type="PANTHER" id="PTHR11662">
    <property type="entry name" value="SOLUTE CARRIER FAMILY 17"/>
    <property type="match status" value="1"/>
</dbReference>
<evidence type="ECO:0000256" key="13">
    <source>
        <dbReference type="ARBA" id="ARBA00022847"/>
    </source>
</evidence>
<feature type="transmembrane region" description="Helical" evidence="20">
    <location>
        <begin position="280"/>
        <end position="305"/>
    </location>
</feature>
<evidence type="ECO:0000256" key="1">
    <source>
        <dbReference type="ARBA" id="ARBA00004123"/>
    </source>
</evidence>
<keyword evidence="18" id="KW-0539">Nucleus</keyword>